<feature type="region of interest" description="Disordered" evidence="1">
    <location>
        <begin position="294"/>
        <end position="415"/>
    </location>
</feature>
<dbReference type="OrthoDB" id="1931260at2759"/>
<protein>
    <submittedName>
        <fullName evidence="2">Uncharacterized protein</fullName>
    </submittedName>
</protein>
<feature type="compositionally biased region" description="Polar residues" evidence="1">
    <location>
        <begin position="599"/>
        <end position="620"/>
    </location>
</feature>
<accession>A0A835DGQ2</accession>
<name>A0A835DGQ2_TETSI</name>
<dbReference type="InterPro" id="IPR045882">
    <property type="entry name" value="GPT1/2"/>
</dbReference>
<organism evidence="2 3">
    <name type="scientific">Tetracentron sinense</name>
    <name type="common">Spur-leaf</name>
    <dbReference type="NCBI Taxonomy" id="13715"/>
    <lineage>
        <taxon>Eukaryota</taxon>
        <taxon>Viridiplantae</taxon>
        <taxon>Streptophyta</taxon>
        <taxon>Embryophyta</taxon>
        <taxon>Tracheophyta</taxon>
        <taxon>Spermatophyta</taxon>
        <taxon>Magnoliopsida</taxon>
        <taxon>Trochodendrales</taxon>
        <taxon>Trochodendraceae</taxon>
        <taxon>Tetracentron</taxon>
    </lineage>
</organism>
<dbReference type="PANTHER" id="PTHR33737">
    <property type="entry name" value="OS05G0121800 PROTEIN"/>
    <property type="match status" value="1"/>
</dbReference>
<dbReference type="AlphaFoldDB" id="A0A835DGQ2"/>
<gene>
    <name evidence="2" type="ORF">HHK36_010853</name>
</gene>
<feature type="compositionally biased region" description="Polar residues" evidence="1">
    <location>
        <begin position="234"/>
        <end position="247"/>
    </location>
</feature>
<proteinExistence type="predicted"/>
<feature type="compositionally biased region" description="Polar residues" evidence="1">
    <location>
        <begin position="317"/>
        <end position="326"/>
    </location>
</feature>
<dbReference type="PANTHER" id="PTHR33737:SF2">
    <property type="entry name" value="OS12G0102700 PROTEIN"/>
    <property type="match status" value="1"/>
</dbReference>
<feature type="region of interest" description="Disordered" evidence="1">
    <location>
        <begin position="217"/>
        <end position="252"/>
    </location>
</feature>
<dbReference type="OMA" id="RKNGKCN"/>
<evidence type="ECO:0000256" key="1">
    <source>
        <dbReference type="SAM" id="MobiDB-lite"/>
    </source>
</evidence>
<keyword evidence="3" id="KW-1185">Reference proteome</keyword>
<feature type="compositionally biased region" description="Gly residues" evidence="1">
    <location>
        <begin position="644"/>
        <end position="654"/>
    </location>
</feature>
<evidence type="ECO:0000313" key="2">
    <source>
        <dbReference type="EMBL" id="KAF8402763.1"/>
    </source>
</evidence>
<feature type="region of interest" description="Disordered" evidence="1">
    <location>
        <begin position="591"/>
        <end position="654"/>
    </location>
</feature>
<feature type="compositionally biased region" description="Polar residues" evidence="1">
    <location>
        <begin position="340"/>
        <end position="364"/>
    </location>
</feature>
<dbReference type="EMBL" id="JABCRI010000007">
    <property type="protein sequence ID" value="KAF8402763.1"/>
    <property type="molecule type" value="Genomic_DNA"/>
</dbReference>
<feature type="compositionally biased region" description="Basic and acidic residues" evidence="1">
    <location>
        <begin position="155"/>
        <end position="167"/>
    </location>
</feature>
<comment type="caution">
    <text evidence="2">The sequence shown here is derived from an EMBL/GenBank/DDBJ whole genome shotgun (WGS) entry which is preliminary data.</text>
</comment>
<dbReference type="Proteomes" id="UP000655225">
    <property type="component" value="Unassembled WGS sequence"/>
</dbReference>
<sequence>MMMAYAPAFFSSSLRDSRYLPAMDDSEKKNHEVERLCLIDVSSEDDCLITSSSGDSLRKLQSSGLSGNRNEHGYIGLFEPGNAQEGENAEDFLGQSEQVPLLYESFEPERTRKNGKCNLRKSLAWDSAFFTSAGVLDSEELSTLNKGFKKVETHHLPGIQEDMRRSAESNSTLDSDSLTVESLGVDFFEDIRASIQKSSTVSDMACSSSKIKLEKTGVQSINSSKKPDLASRSKPASISGESNSSSLKPPKILGRVNPIAAASTKRASLGANRVKMENNTVKADSVAGRGVVVSKKPGLGDSCNLTPSRSSSSSSSDTTGKSPLNSSRRKIDSRHANPASFGSTLKTPQRILSRNKTESGNSRLSTNTMSMSKLSSSISPASSIDGWSSESSSSTSTVNQRSDNSKEHIDTTSPCRRVSLNSVASQAPDLQSHQHGQPCVGHESQGMRLLSQYAKKSSMGTGALSQPASTGVSRSCKPTGLRMPSPKIGFFDAASLTPVSKFSWCQEKSMVRTPKEGLQFKSGVCSVLPKIGTGTNNLNGGANKTKPGKLQPAKMVTGTVNIKLDSQQTGVFDSASGTRLTFLTKLQEIPNASPKVSGPSRTTKNSPGVSSKFQNDLSSKTGREDCSITKGIGAEGPETDKHGLGSGLNGEGNGGQGVLKNKMGTKTKGQVHVNINPFEEAAGEAIYCQQSLENNLHSLQKSNEKEILYNVEDQVHGLSRLVGDINLSVGMMKELSRKKEPFLSQLDVNNPDESVAPELSSSCSKELLVHGQNEDLVKSLIKPSPVLPSPTNLEIIPNTRTPLAVNDSLCNRSVSFELSTESKKELVAEKAFGFPFPECAQKENS</sequence>
<dbReference type="GO" id="GO:0008017">
    <property type="term" value="F:microtubule binding"/>
    <property type="evidence" value="ECO:0007669"/>
    <property type="project" value="InterPro"/>
</dbReference>
<feature type="region of interest" description="Disordered" evidence="1">
    <location>
        <begin position="155"/>
        <end position="175"/>
    </location>
</feature>
<reference evidence="2 3" key="1">
    <citation type="submission" date="2020-04" db="EMBL/GenBank/DDBJ databases">
        <title>Plant Genome Project.</title>
        <authorList>
            <person name="Zhang R.-G."/>
        </authorList>
    </citation>
    <scope>NUCLEOTIDE SEQUENCE [LARGE SCALE GENOMIC DNA]</scope>
    <source>
        <strain evidence="2">YNK0</strain>
        <tissue evidence="2">Leaf</tissue>
    </source>
</reference>
<feature type="compositionally biased region" description="Low complexity" evidence="1">
    <location>
        <begin position="365"/>
        <end position="396"/>
    </location>
</feature>
<evidence type="ECO:0000313" key="3">
    <source>
        <dbReference type="Proteomes" id="UP000655225"/>
    </source>
</evidence>